<dbReference type="Gramene" id="QL04p044088:mrna">
    <property type="protein sequence ID" value="QL04p044088:mrna"/>
    <property type="gene ID" value="QL04p044088"/>
</dbReference>
<keyword evidence="2" id="KW-1185">Reference proteome</keyword>
<dbReference type="EMBL" id="LRBV02000004">
    <property type="status" value="NOT_ANNOTATED_CDS"/>
    <property type="molecule type" value="Genomic_DNA"/>
</dbReference>
<proteinExistence type="predicted"/>
<protein>
    <submittedName>
        <fullName evidence="1">Uncharacterized protein</fullName>
    </submittedName>
</protein>
<name>A0A7N2LFL4_QUELO</name>
<reference evidence="1" key="2">
    <citation type="submission" date="2021-01" db="UniProtKB">
        <authorList>
            <consortium name="EnsemblPlants"/>
        </authorList>
    </citation>
    <scope>IDENTIFICATION</scope>
</reference>
<evidence type="ECO:0000313" key="1">
    <source>
        <dbReference type="EnsemblPlants" id="QL04p044088:mrna"/>
    </source>
</evidence>
<dbReference type="EnsemblPlants" id="QL04p044088:mrna">
    <property type="protein sequence ID" value="QL04p044088:mrna"/>
    <property type="gene ID" value="QL04p044088"/>
</dbReference>
<dbReference type="AlphaFoldDB" id="A0A7N2LFL4"/>
<reference evidence="1 2" key="1">
    <citation type="journal article" date="2016" name="G3 (Bethesda)">
        <title>First Draft Assembly and Annotation of the Genome of a California Endemic Oak Quercus lobata Nee (Fagaceae).</title>
        <authorList>
            <person name="Sork V.L."/>
            <person name="Fitz-Gibbon S.T."/>
            <person name="Puiu D."/>
            <person name="Crepeau M."/>
            <person name="Gugger P.F."/>
            <person name="Sherman R."/>
            <person name="Stevens K."/>
            <person name="Langley C.H."/>
            <person name="Pellegrini M."/>
            <person name="Salzberg S.L."/>
        </authorList>
    </citation>
    <scope>NUCLEOTIDE SEQUENCE [LARGE SCALE GENOMIC DNA]</scope>
    <source>
        <strain evidence="1 2">cv. SW786</strain>
    </source>
</reference>
<dbReference type="Proteomes" id="UP000594261">
    <property type="component" value="Chromosome 4"/>
</dbReference>
<evidence type="ECO:0000313" key="2">
    <source>
        <dbReference type="Proteomes" id="UP000594261"/>
    </source>
</evidence>
<accession>A0A7N2LFL4</accession>
<sequence>MIYLIAAAVSLVKEFGYTAWCNAMKRILGHIWDIFEETTETPAPESDEYFFNQFKNAFALYMMRETCGSDRFCLIENIPTAKIAWDTLAENYNANTGLFELLQELSRSDQNLEDDSGETLISTKNDNV</sequence>
<dbReference type="InParanoid" id="A0A7N2LFL4"/>
<organism evidence="1 2">
    <name type="scientific">Quercus lobata</name>
    <name type="common">Valley oak</name>
    <dbReference type="NCBI Taxonomy" id="97700"/>
    <lineage>
        <taxon>Eukaryota</taxon>
        <taxon>Viridiplantae</taxon>
        <taxon>Streptophyta</taxon>
        <taxon>Embryophyta</taxon>
        <taxon>Tracheophyta</taxon>
        <taxon>Spermatophyta</taxon>
        <taxon>Magnoliopsida</taxon>
        <taxon>eudicotyledons</taxon>
        <taxon>Gunneridae</taxon>
        <taxon>Pentapetalae</taxon>
        <taxon>rosids</taxon>
        <taxon>fabids</taxon>
        <taxon>Fagales</taxon>
        <taxon>Fagaceae</taxon>
        <taxon>Quercus</taxon>
    </lineage>
</organism>